<dbReference type="Proteomes" id="UP000230233">
    <property type="component" value="Chromosome IV"/>
</dbReference>
<evidence type="ECO:0000259" key="12">
    <source>
        <dbReference type="SMART" id="SM00849"/>
    </source>
</evidence>
<dbReference type="EC" id="3.1.26.11" evidence="4"/>
<evidence type="ECO:0000256" key="10">
    <source>
        <dbReference type="ARBA" id="ARBA00022833"/>
    </source>
</evidence>
<dbReference type="GO" id="GO:0005739">
    <property type="term" value="C:mitochondrion"/>
    <property type="evidence" value="ECO:0007669"/>
    <property type="project" value="TreeGrafter"/>
</dbReference>
<comment type="catalytic activity">
    <reaction evidence="1">
        <text>Endonucleolytic cleavage of RNA, removing extra 3' nucleotides from tRNA precursor, generating 3' termini of tRNAs. A 3'-hydroxy group is left at the tRNA terminus and a 5'-phosphoryl group is left at the trailer molecule.</text>
        <dbReference type="EC" id="3.1.26.11"/>
    </reaction>
</comment>
<evidence type="ECO:0000256" key="2">
    <source>
        <dbReference type="ARBA" id="ARBA00001947"/>
    </source>
</evidence>
<reference evidence="14" key="1">
    <citation type="submission" date="2017-10" db="EMBL/GenBank/DDBJ databases">
        <title>Rapid genome shrinkage in a self-fertile nematode reveals novel sperm competition proteins.</title>
        <authorList>
            <person name="Yin D."/>
            <person name="Schwarz E.M."/>
            <person name="Thomas C.G."/>
            <person name="Felde R.L."/>
            <person name="Korf I.F."/>
            <person name="Cutter A.D."/>
            <person name="Schartner C.M."/>
            <person name="Ralston E.J."/>
            <person name="Meyer B.J."/>
            <person name="Haag E.S."/>
        </authorList>
    </citation>
    <scope>NUCLEOTIDE SEQUENCE [LARGE SCALE GENOMIC DNA]</scope>
    <source>
        <strain evidence="14">JU1422</strain>
    </source>
</reference>
<keyword evidence="8" id="KW-0255">Endonuclease</keyword>
<dbReference type="OrthoDB" id="527344at2759"/>
<evidence type="ECO:0000256" key="7">
    <source>
        <dbReference type="ARBA" id="ARBA00022723"/>
    </source>
</evidence>
<dbReference type="EMBL" id="PDUG01000004">
    <property type="protein sequence ID" value="PIC35138.1"/>
    <property type="molecule type" value="Genomic_DNA"/>
</dbReference>
<dbReference type="SMART" id="SM00849">
    <property type="entry name" value="Lactamase_B"/>
    <property type="match status" value="1"/>
</dbReference>
<feature type="region of interest" description="Disordered" evidence="11">
    <location>
        <begin position="649"/>
        <end position="677"/>
    </location>
</feature>
<dbReference type="CDD" id="cd07718">
    <property type="entry name" value="RNaseZ_ELAC1_ELAC2-C-term-like_MBL-fold"/>
    <property type="match status" value="1"/>
</dbReference>
<evidence type="ECO:0000256" key="3">
    <source>
        <dbReference type="ARBA" id="ARBA00007823"/>
    </source>
</evidence>
<accession>A0A2G5U6H5</accession>
<dbReference type="FunFam" id="3.60.15.10:FF:000135">
    <property type="entry name" value="Ribonuclease Z"/>
    <property type="match status" value="1"/>
</dbReference>
<dbReference type="FunFam" id="3.60.15.10:FF:000086">
    <property type="entry name" value="Ribonuclease Z"/>
    <property type="match status" value="1"/>
</dbReference>
<feature type="region of interest" description="Disordered" evidence="11">
    <location>
        <begin position="844"/>
        <end position="863"/>
    </location>
</feature>
<comment type="cofactor">
    <cofactor evidence="2">
        <name>Zn(2+)</name>
        <dbReference type="ChEBI" id="CHEBI:29105"/>
    </cofactor>
</comment>
<evidence type="ECO:0000256" key="5">
    <source>
        <dbReference type="ARBA" id="ARBA00022694"/>
    </source>
</evidence>
<dbReference type="AlphaFoldDB" id="A0A2G5U6H5"/>
<dbReference type="PANTHER" id="PTHR12553:SF49">
    <property type="entry name" value="ZINC PHOSPHODIESTERASE ELAC PROTEIN 2"/>
    <property type="match status" value="1"/>
</dbReference>
<comment type="caution">
    <text evidence="13">The sequence shown here is derived from an EMBL/GenBank/DDBJ whole genome shotgun (WGS) entry which is preliminary data.</text>
</comment>
<keyword evidence="9" id="KW-0378">Hydrolase</keyword>
<organism evidence="13 14">
    <name type="scientific">Caenorhabditis nigoni</name>
    <dbReference type="NCBI Taxonomy" id="1611254"/>
    <lineage>
        <taxon>Eukaryota</taxon>
        <taxon>Metazoa</taxon>
        <taxon>Ecdysozoa</taxon>
        <taxon>Nematoda</taxon>
        <taxon>Chromadorea</taxon>
        <taxon>Rhabditida</taxon>
        <taxon>Rhabditina</taxon>
        <taxon>Rhabditomorpha</taxon>
        <taxon>Rhabditoidea</taxon>
        <taxon>Rhabditidae</taxon>
        <taxon>Peloderinae</taxon>
        <taxon>Caenorhabditis</taxon>
    </lineage>
</organism>
<dbReference type="STRING" id="1611254.A0A2G5U6H5"/>
<keyword evidence="5" id="KW-0819">tRNA processing</keyword>
<dbReference type="Pfam" id="PF23023">
    <property type="entry name" value="Anti-Pycsar_Apyc1"/>
    <property type="match status" value="1"/>
</dbReference>
<dbReference type="InterPro" id="IPR001279">
    <property type="entry name" value="Metallo-B-lactamas"/>
</dbReference>
<feature type="compositionally biased region" description="Pro residues" evidence="11">
    <location>
        <begin position="649"/>
        <end position="671"/>
    </location>
</feature>
<evidence type="ECO:0000256" key="1">
    <source>
        <dbReference type="ARBA" id="ARBA00000402"/>
    </source>
</evidence>
<evidence type="ECO:0000313" key="14">
    <source>
        <dbReference type="Proteomes" id="UP000230233"/>
    </source>
</evidence>
<dbReference type="Gene3D" id="3.60.15.10">
    <property type="entry name" value="Ribonuclease Z/Hydroxyacylglutathione hydrolase-like"/>
    <property type="match status" value="2"/>
</dbReference>
<dbReference type="GO" id="GO:0046872">
    <property type="term" value="F:metal ion binding"/>
    <property type="evidence" value="ECO:0007669"/>
    <property type="project" value="UniProtKB-KW"/>
</dbReference>
<dbReference type="InterPro" id="IPR036866">
    <property type="entry name" value="RibonucZ/Hydroxyglut_hydro"/>
</dbReference>
<dbReference type="GO" id="GO:1990180">
    <property type="term" value="P:mitochondrial tRNA 3'-end processing"/>
    <property type="evidence" value="ECO:0007669"/>
    <property type="project" value="TreeGrafter"/>
</dbReference>
<gene>
    <name evidence="13" type="primary">Cni-hoe-1</name>
    <name evidence="13" type="synonym">Cnig_chr_IV.g14586</name>
    <name evidence="13" type="ORF">B9Z55_014586</name>
</gene>
<dbReference type="Pfam" id="PF12706">
    <property type="entry name" value="Lactamase_B_2"/>
    <property type="match status" value="1"/>
</dbReference>
<proteinExistence type="inferred from homology"/>
<sequence length="863" mass="97639">MRRAALKTFAHRILKEVTHPSEYLTSCLFVVLVEISQFFSISLFRIPRQFVSTTAKTFNEDLLESIKERIARNRRILQKHSSSHLKAREVNASISNLRQSMASVQKKQKAAHEPPSNSIVNIPSQVSIEILGNGTGLLHACFILRTPLKTYMFNCPENACRFLWQLRVRSSSVVDLFLTSASWDNIAGISSILLSKEANAMPTRLHGAMNIKHFLECIRPFQDSDYGSCKYPSQVEERPYTMGNYEDAGMKVTYIPLSPPLDMTSKTSNKNKVNNVDVAFLIEMKEAARRIDVTKLLELKVPKGPLIGKLKSGEAVTLPDGRTIQPDQVFSSHKVEGEKPFLLVAECTTEEHVQSLLDSSSMQPFFNKEKQLDYMVHLSRESVINTESYKKLMEKLSDSGTSHLLINEANPVIPAVESVYKHTRLLRTISPSLFPPLHPIDWSGIITQNSELAEKQDQFIRVAPLQRYWMRRGNSQNEEPIINNLSASDPEISVKAKELIGEYRKLEDSVDKNCEFPKFTFFGTSSAVPSKYRNVTGYLVEGSDESAILLDVGEGTYGQMKAIFGEVGCKKLLTNLHCVLITHAHQDHMNGLYTIVDRRKEAFESLGIPYRPLVLVCNRNVLKPLKTYSICFENIQSLLEIVDISRHPLTPPSSPNGPPGKRPRLPSPHLPPSRDILGDMPSIFDKKKWNLDELKAVQVHHTRMANGFVMRVAGKRIVFSGDTKPCDLLVEEGQGADILVHESTFEDGHENDAMRKRHSTMGQAVDVGKRMNAKHIILTHFSARYPKVPVLPQYLDTDNIGIAMDMLRVRFDHLSLVPKLLPIYREVFVTELFELTIKKEQRNLKDKESLEKNEQRKAVKQSS</sequence>
<feature type="domain" description="Metallo-beta-lactamase" evidence="12">
    <location>
        <begin position="534"/>
        <end position="780"/>
    </location>
</feature>
<evidence type="ECO:0000256" key="8">
    <source>
        <dbReference type="ARBA" id="ARBA00022759"/>
    </source>
</evidence>
<evidence type="ECO:0000313" key="13">
    <source>
        <dbReference type="EMBL" id="PIC35138.1"/>
    </source>
</evidence>
<evidence type="ECO:0000256" key="9">
    <source>
        <dbReference type="ARBA" id="ARBA00022801"/>
    </source>
</evidence>
<dbReference type="InterPro" id="IPR047151">
    <property type="entry name" value="RNZ2-like"/>
</dbReference>
<comment type="similarity">
    <text evidence="3">Belongs to the RNase Z family.</text>
</comment>
<dbReference type="SUPFAM" id="SSF56281">
    <property type="entry name" value="Metallo-hydrolase/oxidoreductase"/>
    <property type="match status" value="2"/>
</dbReference>
<keyword evidence="10" id="KW-0862">Zinc</keyword>
<protein>
    <recommendedName>
        <fullName evidence="4">ribonuclease Z</fullName>
        <ecNumber evidence="4">3.1.26.11</ecNumber>
    </recommendedName>
</protein>
<dbReference type="PANTHER" id="PTHR12553">
    <property type="entry name" value="ZINC PHOSPHODIESTERASE ELAC PROTEIN 2"/>
    <property type="match status" value="1"/>
</dbReference>
<name>A0A2G5U6H5_9PELO</name>
<keyword evidence="6" id="KW-0540">Nuclease</keyword>
<evidence type="ECO:0000256" key="11">
    <source>
        <dbReference type="SAM" id="MobiDB-lite"/>
    </source>
</evidence>
<keyword evidence="14" id="KW-1185">Reference proteome</keyword>
<evidence type="ECO:0000256" key="4">
    <source>
        <dbReference type="ARBA" id="ARBA00012477"/>
    </source>
</evidence>
<feature type="compositionally biased region" description="Basic and acidic residues" evidence="11">
    <location>
        <begin position="844"/>
        <end position="857"/>
    </location>
</feature>
<keyword evidence="7" id="KW-0479">Metal-binding</keyword>
<evidence type="ECO:0000256" key="6">
    <source>
        <dbReference type="ARBA" id="ARBA00022722"/>
    </source>
</evidence>
<dbReference type="GO" id="GO:0042781">
    <property type="term" value="F:3'-tRNA processing endoribonuclease activity"/>
    <property type="evidence" value="ECO:0007669"/>
    <property type="project" value="UniProtKB-EC"/>
</dbReference>